<dbReference type="GO" id="GO:0005524">
    <property type="term" value="F:ATP binding"/>
    <property type="evidence" value="ECO:0007669"/>
    <property type="project" value="UniProtKB-KW"/>
</dbReference>
<dbReference type="EMBL" id="AUZZ01008221">
    <property type="protein sequence ID" value="EQD38619.1"/>
    <property type="molecule type" value="Genomic_DNA"/>
</dbReference>
<reference evidence="6" key="1">
    <citation type="submission" date="2013-08" db="EMBL/GenBank/DDBJ databases">
        <authorList>
            <person name="Mendez C."/>
            <person name="Richter M."/>
            <person name="Ferrer M."/>
            <person name="Sanchez J."/>
        </authorList>
    </citation>
    <scope>NUCLEOTIDE SEQUENCE</scope>
</reference>
<evidence type="ECO:0000256" key="1">
    <source>
        <dbReference type="ARBA" id="ARBA00022448"/>
    </source>
</evidence>
<protein>
    <submittedName>
        <fullName evidence="6">Daunorubicin resistance ABC transporter ATPase subunit</fullName>
    </submittedName>
</protein>
<dbReference type="GO" id="GO:1900753">
    <property type="term" value="P:doxorubicin transport"/>
    <property type="evidence" value="ECO:0007669"/>
    <property type="project" value="InterPro"/>
</dbReference>
<keyword evidence="2" id="KW-0547">Nucleotide-binding</keyword>
<keyword evidence="3" id="KW-0067">ATP-binding</keyword>
<dbReference type="Gene3D" id="3.40.50.300">
    <property type="entry name" value="P-loop containing nucleotide triphosphate hydrolases"/>
    <property type="match status" value="1"/>
</dbReference>
<dbReference type="SMART" id="SM00382">
    <property type="entry name" value="AAA"/>
    <property type="match status" value="1"/>
</dbReference>
<reference evidence="6" key="2">
    <citation type="journal article" date="2014" name="ISME J.">
        <title>Microbial stratification in low pH oxic and suboxic macroscopic growths along an acid mine drainage.</title>
        <authorList>
            <person name="Mendez-Garcia C."/>
            <person name="Mesa V."/>
            <person name="Sprenger R.R."/>
            <person name="Richter M."/>
            <person name="Diez M.S."/>
            <person name="Solano J."/>
            <person name="Bargiela R."/>
            <person name="Golyshina O.V."/>
            <person name="Manteca A."/>
            <person name="Ramos J.L."/>
            <person name="Gallego J.R."/>
            <person name="Llorente I."/>
            <person name="Martins Dos Santos V.A."/>
            <person name="Jensen O.N."/>
            <person name="Pelaez A.I."/>
            <person name="Sanchez J."/>
            <person name="Ferrer M."/>
        </authorList>
    </citation>
    <scope>NUCLEOTIDE SEQUENCE</scope>
</reference>
<sequence length="330" mass="36292">MTGIIEIENLVKKFGDFTAVDRVNLSIQKGQIFGILGPNGAGKTTTINVIMGLLAPTSGTITVDGIDVKKNPGKIKDMVSLMTQETIVDEDLTAYENLDIAARLYHIPSSERHKVVMEALAEAELTDMANNKAKGFSGGMKRRLYLVKSMIFHPKVIILDEPTTGLDVQNRMQMWGHIQELQQQGVTVVITTQYLEEADQLCNRVAVIDHGKLIAIGTPSELKSMVSKGRVMEVITTAAAARSIAELLKKRFKLEAKVMDDKVSCLLEKDPVDTFKKVFDALVKEKLPITSISMHLPTLDDVFMTLTGSSIRDTVDEKAASARSNIMSSR</sequence>
<dbReference type="InterPro" id="IPR025302">
    <property type="entry name" value="DrrA1/2-like_C"/>
</dbReference>
<keyword evidence="1" id="KW-0813">Transport</keyword>
<gene>
    <name evidence="6" type="ORF">B2A_11391</name>
</gene>
<evidence type="ECO:0000256" key="2">
    <source>
        <dbReference type="ARBA" id="ARBA00022741"/>
    </source>
</evidence>
<evidence type="ECO:0000313" key="6">
    <source>
        <dbReference type="EMBL" id="EQD38619.1"/>
    </source>
</evidence>
<dbReference type="Pfam" id="PF00005">
    <property type="entry name" value="ABC_tran"/>
    <property type="match status" value="1"/>
</dbReference>
<comment type="caution">
    <text evidence="6">The sequence shown here is derived from an EMBL/GenBank/DDBJ whole genome shotgun (WGS) entry which is preliminary data.</text>
</comment>
<dbReference type="InterPro" id="IPR027417">
    <property type="entry name" value="P-loop_NTPase"/>
</dbReference>
<name>T1ACJ0_9ZZZZ</name>
<dbReference type="SUPFAM" id="SSF52540">
    <property type="entry name" value="P-loop containing nucleoside triphosphate hydrolases"/>
    <property type="match status" value="1"/>
</dbReference>
<dbReference type="PROSITE" id="PS50893">
    <property type="entry name" value="ABC_TRANSPORTER_2"/>
    <property type="match status" value="1"/>
</dbReference>
<feature type="domain" description="ABC transporter" evidence="5">
    <location>
        <begin position="5"/>
        <end position="235"/>
    </location>
</feature>
<dbReference type="PANTHER" id="PTHR43582:SF2">
    <property type="entry name" value="LINEARMYCIN RESISTANCE ATP-BINDING PROTEIN LNRL"/>
    <property type="match status" value="1"/>
</dbReference>
<dbReference type="PANTHER" id="PTHR43582">
    <property type="entry name" value="LINEARMYCIN RESISTANCE ATP-BINDING PROTEIN LNRL"/>
    <property type="match status" value="1"/>
</dbReference>
<comment type="similarity">
    <text evidence="4">Belongs to the ABC transporter superfamily. Drug exporter-1 (DrugE1) (TC 3.A.1.105) family.</text>
</comment>
<dbReference type="Pfam" id="PF13732">
    <property type="entry name" value="DrrA1-3_C"/>
    <property type="match status" value="1"/>
</dbReference>
<dbReference type="InterPro" id="IPR003593">
    <property type="entry name" value="AAA+_ATPase"/>
</dbReference>
<evidence type="ECO:0000256" key="3">
    <source>
        <dbReference type="ARBA" id="ARBA00022840"/>
    </source>
</evidence>
<dbReference type="AlphaFoldDB" id="T1ACJ0"/>
<dbReference type="NCBIfam" id="TIGR01188">
    <property type="entry name" value="drrA"/>
    <property type="match status" value="1"/>
</dbReference>
<dbReference type="GO" id="GO:0016887">
    <property type="term" value="F:ATP hydrolysis activity"/>
    <property type="evidence" value="ECO:0007669"/>
    <property type="project" value="InterPro"/>
</dbReference>
<evidence type="ECO:0000259" key="5">
    <source>
        <dbReference type="PROSITE" id="PS50893"/>
    </source>
</evidence>
<dbReference type="GO" id="GO:0043215">
    <property type="term" value="P:daunorubicin transport"/>
    <property type="evidence" value="ECO:0007669"/>
    <property type="project" value="InterPro"/>
</dbReference>
<accession>T1ACJ0</accession>
<proteinExistence type="inferred from homology"/>
<dbReference type="InterPro" id="IPR005894">
    <property type="entry name" value="DrrA"/>
</dbReference>
<dbReference type="InterPro" id="IPR003439">
    <property type="entry name" value="ABC_transporter-like_ATP-bd"/>
</dbReference>
<organism evidence="6">
    <name type="scientific">mine drainage metagenome</name>
    <dbReference type="NCBI Taxonomy" id="410659"/>
    <lineage>
        <taxon>unclassified sequences</taxon>
        <taxon>metagenomes</taxon>
        <taxon>ecological metagenomes</taxon>
    </lineage>
</organism>
<evidence type="ECO:0000256" key="4">
    <source>
        <dbReference type="ARBA" id="ARBA00049985"/>
    </source>
</evidence>